<gene>
    <name evidence="1" type="ORF">GHT09_005894</name>
    <name evidence="2" type="ORF">MONAX_5E046611</name>
</gene>
<dbReference type="SUPFAM" id="SSF48366">
    <property type="entry name" value="Ras GEF"/>
    <property type="match status" value="1"/>
</dbReference>
<dbReference type="InterPro" id="IPR023578">
    <property type="entry name" value="Ras_GEF_dom_sf"/>
</dbReference>
<sequence>MWGAPDAQEMGASYPHMALTGCPPSRPAAWDTLGHSMGSPSSGWSKGASSSRRCPVAHGSLPHSYVPRAFCSTVQLWLYLYPEDFVGSMDSLRSLRTFLLHTMPESGLTVQVESLLTGLENTDPTASPGKTFN</sequence>
<reference evidence="1" key="2">
    <citation type="submission" date="2020-08" db="EMBL/GenBank/DDBJ databases">
        <authorList>
            <person name="Shumante A."/>
            <person name="Zimin A.V."/>
            <person name="Puiu D."/>
            <person name="Salzberg S.L."/>
        </authorList>
    </citation>
    <scope>NUCLEOTIDE SEQUENCE</scope>
    <source>
        <strain evidence="1">WC2-LM</strain>
        <tissue evidence="1">Liver</tissue>
    </source>
</reference>
<dbReference type="AlphaFoldDB" id="A0A5E4CU37"/>
<keyword evidence="3" id="KW-1185">Reference proteome</keyword>
<protein>
    <submittedName>
        <fullName evidence="2">Uncharacterized protein</fullName>
    </submittedName>
</protein>
<accession>A0A5E4CU37</accession>
<dbReference type="Proteomes" id="UP000662637">
    <property type="component" value="Unassembled WGS sequence"/>
</dbReference>
<evidence type="ECO:0000313" key="3">
    <source>
        <dbReference type="Proteomes" id="UP000335636"/>
    </source>
</evidence>
<organism evidence="2 3">
    <name type="scientific">Marmota monax</name>
    <name type="common">Woodchuck</name>
    <dbReference type="NCBI Taxonomy" id="9995"/>
    <lineage>
        <taxon>Eukaryota</taxon>
        <taxon>Metazoa</taxon>
        <taxon>Chordata</taxon>
        <taxon>Craniata</taxon>
        <taxon>Vertebrata</taxon>
        <taxon>Euteleostomi</taxon>
        <taxon>Mammalia</taxon>
        <taxon>Eutheria</taxon>
        <taxon>Euarchontoglires</taxon>
        <taxon>Glires</taxon>
        <taxon>Rodentia</taxon>
        <taxon>Sciuromorpha</taxon>
        <taxon>Sciuridae</taxon>
        <taxon>Xerinae</taxon>
        <taxon>Marmotini</taxon>
        <taxon>Marmota</taxon>
    </lineage>
</organism>
<name>A0A5E4CU37_MARMO</name>
<dbReference type="EMBL" id="WJEC01000522">
    <property type="protein sequence ID" value="KAF7482767.1"/>
    <property type="molecule type" value="Genomic_DNA"/>
</dbReference>
<dbReference type="Proteomes" id="UP000335636">
    <property type="component" value="Unassembled WGS sequence"/>
</dbReference>
<proteinExistence type="predicted"/>
<reference evidence="2 3" key="1">
    <citation type="submission" date="2019-04" db="EMBL/GenBank/DDBJ databases">
        <authorList>
            <person name="Alioto T."/>
            <person name="Alioto T."/>
        </authorList>
    </citation>
    <scope>NUCLEOTIDE SEQUENCE [LARGE SCALE GENOMIC DNA]</scope>
</reference>
<evidence type="ECO:0000313" key="1">
    <source>
        <dbReference type="EMBL" id="KAF7482767.1"/>
    </source>
</evidence>
<dbReference type="EMBL" id="CABDUW010001920">
    <property type="protein sequence ID" value="VTJ84669.1"/>
    <property type="molecule type" value="Genomic_DNA"/>
</dbReference>
<evidence type="ECO:0000313" key="2">
    <source>
        <dbReference type="EMBL" id="VTJ84669.1"/>
    </source>
</evidence>